<comment type="cofactor">
    <cofactor evidence="1 9">
        <name>heme</name>
        <dbReference type="ChEBI" id="CHEBI:30413"/>
    </cofactor>
</comment>
<dbReference type="InterPro" id="IPR002401">
    <property type="entry name" value="Cyt_P450_E_grp-I"/>
</dbReference>
<dbReference type="InterPro" id="IPR050364">
    <property type="entry name" value="Cytochrome_P450_fung"/>
</dbReference>
<evidence type="ECO:0000256" key="5">
    <source>
        <dbReference type="ARBA" id="ARBA00022723"/>
    </source>
</evidence>
<proteinExistence type="inferred from homology"/>
<evidence type="ECO:0000256" key="4">
    <source>
        <dbReference type="ARBA" id="ARBA00022617"/>
    </source>
</evidence>
<comment type="caution">
    <text evidence="11">The sequence shown here is derived from an EMBL/GenBank/DDBJ whole genome shotgun (WGS) entry which is preliminary data.</text>
</comment>
<evidence type="ECO:0000256" key="9">
    <source>
        <dbReference type="PIRSR" id="PIRSR602401-1"/>
    </source>
</evidence>
<dbReference type="PROSITE" id="PS00086">
    <property type="entry name" value="CYTOCHROME_P450"/>
    <property type="match status" value="1"/>
</dbReference>
<evidence type="ECO:0000256" key="8">
    <source>
        <dbReference type="ARBA" id="ARBA00023033"/>
    </source>
</evidence>
<comment type="similarity">
    <text evidence="3 10">Belongs to the cytochrome P450 family.</text>
</comment>
<evidence type="ECO:0000256" key="2">
    <source>
        <dbReference type="ARBA" id="ARBA00005179"/>
    </source>
</evidence>
<keyword evidence="5 9" id="KW-0479">Metal-binding</keyword>
<dbReference type="InterPro" id="IPR001128">
    <property type="entry name" value="Cyt_P450"/>
</dbReference>
<keyword evidence="6 10" id="KW-0560">Oxidoreductase</keyword>
<dbReference type="RefSeq" id="XP_041299674.1">
    <property type="nucleotide sequence ID" value="XM_041435124.1"/>
</dbReference>
<accession>A0A9P7FLU6</accession>
<name>A0A9P7FLU6_9AGAM</name>
<dbReference type="PANTHER" id="PTHR46300">
    <property type="entry name" value="P450, PUTATIVE (EUROFUNG)-RELATED-RELATED"/>
    <property type="match status" value="1"/>
</dbReference>
<dbReference type="CDD" id="cd11065">
    <property type="entry name" value="CYP64-like"/>
    <property type="match status" value="1"/>
</dbReference>
<dbReference type="PRINTS" id="PR00385">
    <property type="entry name" value="P450"/>
</dbReference>
<dbReference type="Proteomes" id="UP000823399">
    <property type="component" value="Unassembled WGS sequence"/>
</dbReference>
<dbReference type="PANTHER" id="PTHR46300:SF1">
    <property type="entry name" value="P450, PUTATIVE (EUROFUNG)-RELATED"/>
    <property type="match status" value="1"/>
</dbReference>
<evidence type="ECO:0000313" key="11">
    <source>
        <dbReference type="EMBL" id="KAG2119848.1"/>
    </source>
</evidence>
<evidence type="ECO:0000256" key="10">
    <source>
        <dbReference type="RuleBase" id="RU000461"/>
    </source>
</evidence>
<dbReference type="OrthoDB" id="2789670at2759"/>
<dbReference type="EMBL" id="JABBWM010000002">
    <property type="protein sequence ID" value="KAG2119848.1"/>
    <property type="molecule type" value="Genomic_DNA"/>
</dbReference>
<evidence type="ECO:0000256" key="6">
    <source>
        <dbReference type="ARBA" id="ARBA00023002"/>
    </source>
</evidence>
<evidence type="ECO:0000256" key="7">
    <source>
        <dbReference type="ARBA" id="ARBA00023004"/>
    </source>
</evidence>
<dbReference type="Pfam" id="PF00067">
    <property type="entry name" value="p450"/>
    <property type="match status" value="1"/>
</dbReference>
<dbReference type="GeneID" id="64697383"/>
<dbReference type="GO" id="GO:0020037">
    <property type="term" value="F:heme binding"/>
    <property type="evidence" value="ECO:0007669"/>
    <property type="project" value="InterPro"/>
</dbReference>
<keyword evidence="7 9" id="KW-0408">Iron</keyword>
<sequence length="538" mass="61385">MTIVTVLGSTKSFIQSFFTGGDTLSTMIQLPDLCISDNTQLVLSAVACLGVVGILVRAYRHKMESQLPLPPSPPTWRLWGHFLPYLHPSLVIAGWIEKYGPLITIRSKFEHIVIIGRYKAAIDIMENQGKFTADRPRMNPAGKMFNGAISISFVHFGDRFRRMRRTLHSHLQPKAAEAYQPLQMSHAKNTVLSILDDPYNYHNHVITYAATTIMKVAYGRSVPTSATDPEMVELSRRIKISSVVRRPGTYLVDWIPWLQYLPWYGRDLKRSFERTKKLNIDRLNRVKEQMQSDKDIGPSFAKYMLENIHLHGLTEIEMAFLGGAFFVAGSSTTSAAISTVLMAAACFPEEQAQVQAELDMVIGRHRAPTFADQNSLPRLQAFILEALRWRPPLPTGALAHRTTHDVIWENYRIPAGTTLFADHWSISRDPDAYPEPDAFKPQRWIDDQYRLRDDLKIFVFGFGRRVCPGQHVANRSVFINSLLTMWAFQLTLNPTKPLDDRGFMNGVMSIVPPCAIEFERRIPELELRRMMQHYPQDT</sequence>
<reference evidence="11" key="1">
    <citation type="journal article" date="2020" name="New Phytol.">
        <title>Comparative genomics reveals dynamic genome evolution in host specialist ectomycorrhizal fungi.</title>
        <authorList>
            <person name="Lofgren L.A."/>
            <person name="Nguyen N.H."/>
            <person name="Vilgalys R."/>
            <person name="Ruytinx J."/>
            <person name="Liao H.L."/>
            <person name="Branco S."/>
            <person name="Kuo A."/>
            <person name="LaButti K."/>
            <person name="Lipzen A."/>
            <person name="Andreopoulos W."/>
            <person name="Pangilinan J."/>
            <person name="Riley R."/>
            <person name="Hundley H."/>
            <person name="Na H."/>
            <person name="Barry K."/>
            <person name="Grigoriev I.V."/>
            <person name="Stajich J.E."/>
            <person name="Kennedy P.G."/>
        </authorList>
    </citation>
    <scope>NUCLEOTIDE SEQUENCE</scope>
    <source>
        <strain evidence="11">FC423</strain>
    </source>
</reference>
<dbReference type="PRINTS" id="PR00463">
    <property type="entry name" value="EP450I"/>
</dbReference>
<organism evidence="11 12">
    <name type="scientific">Suillus discolor</name>
    <dbReference type="NCBI Taxonomy" id="1912936"/>
    <lineage>
        <taxon>Eukaryota</taxon>
        <taxon>Fungi</taxon>
        <taxon>Dikarya</taxon>
        <taxon>Basidiomycota</taxon>
        <taxon>Agaricomycotina</taxon>
        <taxon>Agaricomycetes</taxon>
        <taxon>Agaricomycetidae</taxon>
        <taxon>Boletales</taxon>
        <taxon>Suillineae</taxon>
        <taxon>Suillaceae</taxon>
        <taxon>Suillus</taxon>
    </lineage>
</organism>
<gene>
    <name evidence="11" type="ORF">F5147DRAFT_665613</name>
</gene>
<evidence type="ECO:0000313" key="12">
    <source>
        <dbReference type="Proteomes" id="UP000823399"/>
    </source>
</evidence>
<dbReference type="AlphaFoldDB" id="A0A9P7FLU6"/>
<protein>
    <submittedName>
        <fullName evidence="11">Cytochrome P450</fullName>
    </submittedName>
</protein>
<keyword evidence="4 9" id="KW-0349">Heme</keyword>
<dbReference type="GO" id="GO:0004497">
    <property type="term" value="F:monooxygenase activity"/>
    <property type="evidence" value="ECO:0007669"/>
    <property type="project" value="UniProtKB-KW"/>
</dbReference>
<evidence type="ECO:0000256" key="1">
    <source>
        <dbReference type="ARBA" id="ARBA00001971"/>
    </source>
</evidence>
<dbReference type="InterPro" id="IPR036396">
    <property type="entry name" value="Cyt_P450_sf"/>
</dbReference>
<feature type="binding site" description="axial binding residue" evidence="9">
    <location>
        <position position="467"/>
    </location>
    <ligand>
        <name>heme</name>
        <dbReference type="ChEBI" id="CHEBI:30413"/>
    </ligand>
    <ligandPart>
        <name>Fe</name>
        <dbReference type="ChEBI" id="CHEBI:18248"/>
    </ligandPart>
</feature>
<evidence type="ECO:0000256" key="3">
    <source>
        <dbReference type="ARBA" id="ARBA00010617"/>
    </source>
</evidence>
<dbReference type="GO" id="GO:0005506">
    <property type="term" value="F:iron ion binding"/>
    <property type="evidence" value="ECO:0007669"/>
    <property type="project" value="InterPro"/>
</dbReference>
<dbReference type="GO" id="GO:0016705">
    <property type="term" value="F:oxidoreductase activity, acting on paired donors, with incorporation or reduction of molecular oxygen"/>
    <property type="evidence" value="ECO:0007669"/>
    <property type="project" value="InterPro"/>
</dbReference>
<keyword evidence="8 10" id="KW-0503">Monooxygenase</keyword>
<keyword evidence="12" id="KW-1185">Reference proteome</keyword>
<dbReference type="SUPFAM" id="SSF48264">
    <property type="entry name" value="Cytochrome P450"/>
    <property type="match status" value="1"/>
</dbReference>
<comment type="pathway">
    <text evidence="2">Secondary metabolite biosynthesis.</text>
</comment>
<dbReference type="Gene3D" id="1.10.630.10">
    <property type="entry name" value="Cytochrome P450"/>
    <property type="match status" value="1"/>
</dbReference>
<dbReference type="InterPro" id="IPR017972">
    <property type="entry name" value="Cyt_P450_CS"/>
</dbReference>